<gene>
    <name evidence="1" type="ORF">QWZ10_07435</name>
</gene>
<name>A0ABT8D4J2_9RHOB</name>
<sequence length="184" mass="20784">MTNEVNTTAPIGATLGQRIQRILDARNQMAAAADEADKLEPYHDPDSFRPTPEATLEDVLKCISASDFPNAFGVTWQDDTDAMSLVMDEVMREIAKDIAPDYDPWPELDKKHLLLLIGDRSGSRDCPFRLYTSVRYHAHEPLTLSEKILAVRHREWLEKGLDKKLKKLEAAKKLLRDLGEVEAA</sequence>
<evidence type="ECO:0000313" key="2">
    <source>
        <dbReference type="Proteomes" id="UP001243846"/>
    </source>
</evidence>
<dbReference type="EMBL" id="JAUFRC010000001">
    <property type="protein sequence ID" value="MDN3711709.1"/>
    <property type="molecule type" value="Genomic_DNA"/>
</dbReference>
<accession>A0ABT8D4J2</accession>
<protein>
    <submittedName>
        <fullName evidence="1">Uncharacterized protein</fullName>
    </submittedName>
</protein>
<dbReference type="RefSeq" id="WP_377685895.1">
    <property type="nucleotide sequence ID" value="NZ_JBHMDZ010000013.1"/>
</dbReference>
<reference evidence="2" key="1">
    <citation type="journal article" date="2019" name="Int. J. Syst. Evol. Microbiol.">
        <title>The Global Catalogue of Microorganisms (GCM) 10K type strain sequencing project: providing services to taxonomists for standard genome sequencing and annotation.</title>
        <authorList>
            <consortium name="The Broad Institute Genomics Platform"/>
            <consortium name="The Broad Institute Genome Sequencing Center for Infectious Disease"/>
            <person name="Wu L."/>
            <person name="Ma J."/>
        </authorList>
    </citation>
    <scope>NUCLEOTIDE SEQUENCE [LARGE SCALE GENOMIC DNA]</scope>
    <source>
        <strain evidence="2">CECT 8482</strain>
    </source>
</reference>
<dbReference type="Proteomes" id="UP001243846">
    <property type="component" value="Unassembled WGS sequence"/>
</dbReference>
<proteinExistence type="predicted"/>
<keyword evidence="2" id="KW-1185">Reference proteome</keyword>
<comment type="caution">
    <text evidence="1">The sequence shown here is derived from an EMBL/GenBank/DDBJ whole genome shotgun (WGS) entry which is preliminary data.</text>
</comment>
<organism evidence="1 2">
    <name type="scientific">Paracoccus cavernae</name>
    <dbReference type="NCBI Taxonomy" id="1571207"/>
    <lineage>
        <taxon>Bacteria</taxon>
        <taxon>Pseudomonadati</taxon>
        <taxon>Pseudomonadota</taxon>
        <taxon>Alphaproteobacteria</taxon>
        <taxon>Rhodobacterales</taxon>
        <taxon>Paracoccaceae</taxon>
        <taxon>Paracoccus</taxon>
    </lineage>
</organism>
<evidence type="ECO:0000313" key="1">
    <source>
        <dbReference type="EMBL" id="MDN3711709.1"/>
    </source>
</evidence>